<comment type="caution">
    <text evidence="1">The sequence shown here is derived from an EMBL/GenBank/DDBJ whole genome shotgun (WGS) entry which is preliminary data.</text>
</comment>
<dbReference type="AlphaFoldDB" id="X0S9F8"/>
<evidence type="ECO:0000313" key="1">
    <source>
        <dbReference type="EMBL" id="GAF77683.1"/>
    </source>
</evidence>
<organism evidence="1">
    <name type="scientific">marine sediment metagenome</name>
    <dbReference type="NCBI Taxonomy" id="412755"/>
    <lineage>
        <taxon>unclassified sequences</taxon>
        <taxon>metagenomes</taxon>
        <taxon>ecological metagenomes</taxon>
    </lineage>
</organism>
<reference evidence="1" key="1">
    <citation type="journal article" date="2014" name="Front. Microbiol.">
        <title>High frequency of phylogenetically diverse reductive dehalogenase-homologous genes in deep subseafloor sedimentary metagenomes.</title>
        <authorList>
            <person name="Kawai M."/>
            <person name="Futagami T."/>
            <person name="Toyoda A."/>
            <person name="Takaki Y."/>
            <person name="Nishi S."/>
            <person name="Hori S."/>
            <person name="Arai W."/>
            <person name="Tsubouchi T."/>
            <person name="Morono Y."/>
            <person name="Uchiyama I."/>
            <person name="Ito T."/>
            <person name="Fujiyama A."/>
            <person name="Inagaki F."/>
            <person name="Takami H."/>
        </authorList>
    </citation>
    <scope>NUCLEOTIDE SEQUENCE</scope>
    <source>
        <strain evidence="1">Expedition CK06-06</strain>
    </source>
</reference>
<dbReference type="EMBL" id="BARS01007058">
    <property type="protein sequence ID" value="GAF77683.1"/>
    <property type="molecule type" value="Genomic_DNA"/>
</dbReference>
<gene>
    <name evidence="1" type="ORF">S01H1_13665</name>
</gene>
<sequence>MTALEQERIQHINLLMDELNGFNCEIYESLCDKEYKVTKHTINIFQKKLKALSDSMQDEI</sequence>
<proteinExistence type="predicted"/>
<protein>
    <submittedName>
        <fullName evidence="1">Uncharacterized protein</fullName>
    </submittedName>
</protein>
<name>X0S9F8_9ZZZZ</name>
<accession>X0S9F8</accession>